<accession>A0ABP7YCE6</accession>
<sequence>MARISLDPPRTLRYRALAWMLRRKYGKELDPLRAMGHHMGVFTTYGIMEMGVMRWKALPSRLRDLAIMAAAVRVGCEWCVDFGTWEANTHGIPLAKLEALPRWRDSDLFTEEERLVMQYAEAMTADPPQVTDELVEALRRHLDERGLVELTMCVAVENLRSRFNAAAGLVGQGFKEHCEIPARRAAKESAA</sequence>
<dbReference type="InterPro" id="IPR003779">
    <property type="entry name" value="CMD-like"/>
</dbReference>
<evidence type="ECO:0000313" key="3">
    <source>
        <dbReference type="Proteomes" id="UP001500266"/>
    </source>
</evidence>
<dbReference type="PANTHER" id="PTHR34846:SF10">
    <property type="entry name" value="CYTOPLASMIC PROTEIN"/>
    <property type="match status" value="1"/>
</dbReference>
<comment type="caution">
    <text evidence="2">The sequence shown here is derived from an EMBL/GenBank/DDBJ whole genome shotgun (WGS) entry which is preliminary data.</text>
</comment>
<gene>
    <name evidence="2" type="ORF">GCM10022416_15130</name>
</gene>
<organism evidence="2 3">
    <name type="scientific">Actinomadura keratinilytica</name>
    <dbReference type="NCBI Taxonomy" id="547461"/>
    <lineage>
        <taxon>Bacteria</taxon>
        <taxon>Bacillati</taxon>
        <taxon>Actinomycetota</taxon>
        <taxon>Actinomycetes</taxon>
        <taxon>Streptosporangiales</taxon>
        <taxon>Thermomonosporaceae</taxon>
        <taxon>Actinomadura</taxon>
    </lineage>
</organism>
<dbReference type="InterPro" id="IPR029032">
    <property type="entry name" value="AhpD-like"/>
</dbReference>
<dbReference type="PANTHER" id="PTHR34846">
    <property type="entry name" value="4-CARBOXYMUCONOLACTONE DECARBOXYLASE FAMILY PROTEIN (AFU_ORTHOLOGUE AFUA_6G11590)"/>
    <property type="match status" value="1"/>
</dbReference>
<reference evidence="3" key="1">
    <citation type="journal article" date="2019" name="Int. J. Syst. Evol. Microbiol.">
        <title>The Global Catalogue of Microorganisms (GCM) 10K type strain sequencing project: providing services to taxonomists for standard genome sequencing and annotation.</title>
        <authorList>
            <consortium name="The Broad Institute Genomics Platform"/>
            <consortium name="The Broad Institute Genome Sequencing Center for Infectious Disease"/>
            <person name="Wu L."/>
            <person name="Ma J."/>
        </authorList>
    </citation>
    <scope>NUCLEOTIDE SEQUENCE [LARGE SCALE GENOMIC DNA]</scope>
    <source>
        <strain evidence="3">JCM 17316</strain>
    </source>
</reference>
<dbReference type="RefSeq" id="WP_345018780.1">
    <property type="nucleotide sequence ID" value="NZ_BAABDO010000014.1"/>
</dbReference>
<dbReference type="Gene3D" id="1.20.1290.10">
    <property type="entry name" value="AhpD-like"/>
    <property type="match status" value="1"/>
</dbReference>
<protein>
    <submittedName>
        <fullName evidence="2">Carboxymuconolactone decarboxylase family protein</fullName>
    </submittedName>
</protein>
<name>A0ABP7YCE6_9ACTN</name>
<dbReference type="Proteomes" id="UP001500266">
    <property type="component" value="Unassembled WGS sequence"/>
</dbReference>
<dbReference type="EMBL" id="BAABDO010000014">
    <property type="protein sequence ID" value="GAA4133853.1"/>
    <property type="molecule type" value="Genomic_DNA"/>
</dbReference>
<keyword evidence="3" id="KW-1185">Reference proteome</keyword>
<dbReference type="SUPFAM" id="SSF69118">
    <property type="entry name" value="AhpD-like"/>
    <property type="match status" value="1"/>
</dbReference>
<proteinExistence type="predicted"/>
<evidence type="ECO:0000259" key="1">
    <source>
        <dbReference type="Pfam" id="PF02627"/>
    </source>
</evidence>
<evidence type="ECO:0000313" key="2">
    <source>
        <dbReference type="EMBL" id="GAA4133853.1"/>
    </source>
</evidence>
<dbReference type="Pfam" id="PF02627">
    <property type="entry name" value="CMD"/>
    <property type="match status" value="1"/>
</dbReference>
<feature type="domain" description="Carboxymuconolactone decarboxylase-like" evidence="1">
    <location>
        <begin position="43"/>
        <end position="121"/>
    </location>
</feature>